<reference evidence="1 2" key="1">
    <citation type="journal article" date="2014" name="Nature">
        <title>An environmental bacterial taxon with a large and distinct metabolic repertoire.</title>
        <authorList>
            <person name="Wilson M.C."/>
            <person name="Mori T."/>
            <person name="Ruckert C."/>
            <person name="Uria A.R."/>
            <person name="Helf M.J."/>
            <person name="Takada K."/>
            <person name="Gernert C."/>
            <person name="Steffens U.A."/>
            <person name="Heycke N."/>
            <person name="Schmitt S."/>
            <person name="Rinke C."/>
            <person name="Helfrich E.J."/>
            <person name="Brachmann A.O."/>
            <person name="Gurgui C."/>
            <person name="Wakimoto T."/>
            <person name="Kracht M."/>
            <person name="Crusemann M."/>
            <person name="Hentschel U."/>
            <person name="Abe I."/>
            <person name="Matsunaga S."/>
            <person name="Kalinowski J."/>
            <person name="Takeyama H."/>
            <person name="Piel J."/>
        </authorList>
    </citation>
    <scope>NUCLEOTIDE SEQUENCE [LARGE SCALE GENOMIC DNA]</scope>
    <source>
        <strain evidence="2">TSY2</strain>
    </source>
</reference>
<dbReference type="Proteomes" id="UP000019140">
    <property type="component" value="Unassembled WGS sequence"/>
</dbReference>
<gene>
    <name evidence="1" type="ORF">ETSY2_25295</name>
</gene>
<evidence type="ECO:0000313" key="1">
    <source>
        <dbReference type="EMBL" id="ETX05038.1"/>
    </source>
</evidence>
<dbReference type="HOGENOM" id="CLU_1117704_0_0_7"/>
<dbReference type="InterPro" id="IPR039498">
    <property type="entry name" value="NTP_transf_5"/>
</dbReference>
<name>W4M4D0_9BACT</name>
<sequence>ITECSPENQPSETEILQYGHALHVEHETSHALVDLHWRLGGSFSPLPLTFEELWQQHQSMPLLGASVKTFQTEDLLIYLCVHGAKHFWYKLGWICDIATLVRSQPSLLNDAFMARVKACGAERMVLLGLLAAKQYFGAPLPEVIWLRAKSDSTVVFLLEEVNQRLLTPSPDTHEHIGPRLYRRYLQLRMRERFRDQASLWLAIISSILRPTKRDREVLRLPSWASCLYYLVRPVHCIQRYGWRFLQNL</sequence>
<proteinExistence type="predicted"/>
<dbReference type="AlphaFoldDB" id="W4M4D0"/>
<feature type="non-terminal residue" evidence="1">
    <location>
        <position position="1"/>
    </location>
</feature>
<organism evidence="1 2">
    <name type="scientific">Candidatus Entotheonella gemina</name>
    <dbReference type="NCBI Taxonomy" id="1429439"/>
    <lineage>
        <taxon>Bacteria</taxon>
        <taxon>Pseudomonadati</taxon>
        <taxon>Nitrospinota/Tectimicrobiota group</taxon>
        <taxon>Candidatus Tectimicrobiota</taxon>
        <taxon>Candidatus Entotheonellia</taxon>
        <taxon>Candidatus Entotheonellales</taxon>
        <taxon>Candidatus Entotheonellaceae</taxon>
        <taxon>Candidatus Entotheonella</taxon>
    </lineage>
</organism>
<dbReference type="EMBL" id="AZHX01001055">
    <property type="protein sequence ID" value="ETX05038.1"/>
    <property type="molecule type" value="Genomic_DNA"/>
</dbReference>
<dbReference type="Pfam" id="PF14907">
    <property type="entry name" value="NTP_transf_5"/>
    <property type="match status" value="1"/>
</dbReference>
<keyword evidence="2" id="KW-1185">Reference proteome</keyword>
<accession>W4M4D0</accession>
<comment type="caution">
    <text evidence="1">The sequence shown here is derived from an EMBL/GenBank/DDBJ whole genome shotgun (WGS) entry which is preliminary data.</text>
</comment>
<protein>
    <submittedName>
        <fullName evidence="1">Uncharacterized protein</fullName>
    </submittedName>
</protein>
<evidence type="ECO:0000313" key="2">
    <source>
        <dbReference type="Proteomes" id="UP000019140"/>
    </source>
</evidence>